<dbReference type="Pfam" id="PF03847">
    <property type="entry name" value="TFIID_20kDa"/>
    <property type="match status" value="1"/>
</dbReference>
<evidence type="ECO:0000256" key="4">
    <source>
        <dbReference type="ARBA" id="ARBA00023163"/>
    </source>
</evidence>
<accession>A0A507CJH7</accession>
<evidence type="ECO:0000256" key="5">
    <source>
        <dbReference type="ARBA" id="ARBA00023242"/>
    </source>
</evidence>
<dbReference type="VEuPathDB" id="FungiDB:SeMB42_g06740"/>
<dbReference type="CDD" id="cd07981">
    <property type="entry name" value="HFD_TAF12"/>
    <property type="match status" value="1"/>
</dbReference>
<keyword evidence="9" id="KW-1185">Reference proteome</keyword>
<dbReference type="PANTHER" id="PTHR12264:SF21">
    <property type="entry name" value="TRANSCRIPTION INITIATION FACTOR TFIID SUBUNIT 12"/>
    <property type="match status" value="1"/>
</dbReference>
<dbReference type="AlphaFoldDB" id="A0A507CJH7"/>
<dbReference type="GO" id="GO:0000124">
    <property type="term" value="C:SAGA complex"/>
    <property type="evidence" value="ECO:0007669"/>
    <property type="project" value="InterPro"/>
</dbReference>
<dbReference type="PANTHER" id="PTHR12264">
    <property type="entry name" value="TRANSCRIPTION INITIATION FACTOR TFIID SUBUNIT 12"/>
    <property type="match status" value="1"/>
</dbReference>
<feature type="domain" description="Transcription initiation factor TFIID subunit 12" evidence="7">
    <location>
        <begin position="149"/>
        <end position="216"/>
    </location>
</feature>
<keyword evidence="5" id="KW-0539">Nucleus</keyword>
<comment type="similarity">
    <text evidence="2">Belongs to the TAF12 family.</text>
</comment>
<feature type="compositionally biased region" description="Polar residues" evidence="6">
    <location>
        <begin position="111"/>
        <end position="121"/>
    </location>
</feature>
<dbReference type="InterPro" id="IPR003228">
    <property type="entry name" value="TFIID_TAF12_dom"/>
</dbReference>
<sequence length="308" mass="34384">MQQQPSAQKAQYLQHLMKVYQAPNLTEEQKRGFWQKIIQQATNESVAISQQELQQLVAHHLQQQQAQQQQQAAAYAAAQQRAAAEQHQQQQTSTSIGKPEPLASIPPPQHTLHQPSAIQQQRPHYHTIAPAAQPQPQPELPADPSLLVSKQKIQYLLSTIDPEMRIDDATCELLIDVAHEFVQEITDLSSKLAHHRGSDTLMVKDSAKIAERFYDIRIPGFNDDPEALTAAPQTVFDARGRARNTNAYSGASARAATRKVTRARPVDKNEDLTVASTTLYALDSTDVYHTSLRKRECPDLLVTVLPSM</sequence>
<feature type="compositionally biased region" description="Low complexity" evidence="6">
    <location>
        <begin position="79"/>
        <end position="91"/>
    </location>
</feature>
<keyword evidence="4" id="KW-0804">Transcription</keyword>
<comment type="subcellular location">
    <subcellularLocation>
        <location evidence="1">Nucleus</location>
    </subcellularLocation>
</comment>
<comment type="caution">
    <text evidence="8">The sequence shown here is derived from an EMBL/GenBank/DDBJ whole genome shotgun (WGS) entry which is preliminary data.</text>
</comment>
<keyword evidence="3" id="KW-0805">Transcription regulation</keyword>
<dbReference type="GO" id="GO:0003677">
    <property type="term" value="F:DNA binding"/>
    <property type="evidence" value="ECO:0007669"/>
    <property type="project" value="TreeGrafter"/>
</dbReference>
<dbReference type="InterPro" id="IPR037794">
    <property type="entry name" value="TAF12"/>
</dbReference>
<dbReference type="Gene3D" id="1.10.20.10">
    <property type="entry name" value="Histone, subunit A"/>
    <property type="match status" value="1"/>
</dbReference>
<dbReference type="InterPro" id="IPR009072">
    <property type="entry name" value="Histone-fold"/>
</dbReference>
<evidence type="ECO:0000256" key="2">
    <source>
        <dbReference type="ARBA" id="ARBA00007530"/>
    </source>
</evidence>
<evidence type="ECO:0000256" key="3">
    <source>
        <dbReference type="ARBA" id="ARBA00023015"/>
    </source>
</evidence>
<dbReference type="GO" id="GO:0005669">
    <property type="term" value="C:transcription factor TFIID complex"/>
    <property type="evidence" value="ECO:0007669"/>
    <property type="project" value="InterPro"/>
</dbReference>
<gene>
    <name evidence="8" type="ORF">SeMB42_g06740</name>
</gene>
<evidence type="ECO:0000256" key="1">
    <source>
        <dbReference type="ARBA" id="ARBA00004123"/>
    </source>
</evidence>
<evidence type="ECO:0000313" key="8">
    <source>
        <dbReference type="EMBL" id="TPX38446.1"/>
    </source>
</evidence>
<evidence type="ECO:0000259" key="7">
    <source>
        <dbReference type="Pfam" id="PF03847"/>
    </source>
</evidence>
<dbReference type="SUPFAM" id="SSF47113">
    <property type="entry name" value="Histone-fold"/>
    <property type="match status" value="1"/>
</dbReference>
<dbReference type="GO" id="GO:0017025">
    <property type="term" value="F:TBP-class protein binding"/>
    <property type="evidence" value="ECO:0007669"/>
    <property type="project" value="TreeGrafter"/>
</dbReference>
<reference evidence="8 9" key="1">
    <citation type="journal article" date="2019" name="Sci. Rep.">
        <title>Comparative genomics of chytrid fungi reveal insights into the obligate biotrophic and pathogenic lifestyle of Synchytrium endobioticum.</title>
        <authorList>
            <person name="van de Vossenberg B.T.L.H."/>
            <person name="Warris S."/>
            <person name="Nguyen H.D.T."/>
            <person name="van Gent-Pelzer M.P.E."/>
            <person name="Joly D.L."/>
            <person name="van de Geest H.C."/>
            <person name="Bonants P.J.M."/>
            <person name="Smith D.S."/>
            <person name="Levesque C.A."/>
            <person name="van der Lee T.A.J."/>
        </authorList>
    </citation>
    <scope>NUCLEOTIDE SEQUENCE [LARGE SCALE GENOMIC DNA]</scope>
    <source>
        <strain evidence="8 9">MB42</strain>
    </source>
</reference>
<name>A0A507CJH7_9FUNG</name>
<dbReference type="GO" id="GO:0051123">
    <property type="term" value="P:RNA polymerase II preinitiation complex assembly"/>
    <property type="evidence" value="ECO:0007669"/>
    <property type="project" value="TreeGrafter"/>
</dbReference>
<dbReference type="EMBL" id="QEAN01000401">
    <property type="protein sequence ID" value="TPX38446.1"/>
    <property type="molecule type" value="Genomic_DNA"/>
</dbReference>
<dbReference type="Proteomes" id="UP000317494">
    <property type="component" value="Unassembled WGS sequence"/>
</dbReference>
<protein>
    <recommendedName>
        <fullName evidence="7">Transcription initiation factor TFIID subunit 12 domain-containing protein</fullName>
    </recommendedName>
</protein>
<feature type="region of interest" description="Disordered" evidence="6">
    <location>
        <begin position="79"/>
        <end position="121"/>
    </location>
</feature>
<evidence type="ECO:0000256" key="6">
    <source>
        <dbReference type="SAM" id="MobiDB-lite"/>
    </source>
</evidence>
<organism evidence="8 9">
    <name type="scientific">Synchytrium endobioticum</name>
    <dbReference type="NCBI Taxonomy" id="286115"/>
    <lineage>
        <taxon>Eukaryota</taxon>
        <taxon>Fungi</taxon>
        <taxon>Fungi incertae sedis</taxon>
        <taxon>Chytridiomycota</taxon>
        <taxon>Chytridiomycota incertae sedis</taxon>
        <taxon>Chytridiomycetes</taxon>
        <taxon>Synchytriales</taxon>
        <taxon>Synchytriaceae</taxon>
        <taxon>Synchytrium</taxon>
    </lineage>
</organism>
<dbReference type="STRING" id="286115.A0A507CJH7"/>
<proteinExistence type="inferred from homology"/>
<dbReference type="GO" id="GO:0046982">
    <property type="term" value="F:protein heterodimerization activity"/>
    <property type="evidence" value="ECO:0007669"/>
    <property type="project" value="InterPro"/>
</dbReference>
<evidence type="ECO:0000313" key="9">
    <source>
        <dbReference type="Proteomes" id="UP000317494"/>
    </source>
</evidence>